<evidence type="ECO:0008006" key="4">
    <source>
        <dbReference type="Google" id="ProtNLM"/>
    </source>
</evidence>
<proteinExistence type="predicted"/>
<evidence type="ECO:0000313" key="1">
    <source>
        <dbReference type="EMBL" id="KZM97544.1"/>
    </source>
</evidence>
<dbReference type="InterPro" id="IPR046349">
    <property type="entry name" value="C1-like_sf"/>
</dbReference>
<sequence>MENSDDEINDDDIEREFEHGSHKHTLRVHHAREPYKCNGCKMPGSRICFKCVDELCHFHLHPACFAAETVPTLRHTLLDDCDFEYHESPPQVAHHGGDFPYCDACGLDILGFRYRCFTKSHGLNPHDLHPTCMNLEKDMEYRGIKLKLKNNEESRCLHCGEKYPTEGCIRFTGWKWVAKDEKHWDWGFPFCLWVCGWGIDMRSRLYSGRKCCGVGMSSDGVYSMTGGIRRCGKRWIGSQEGTKNFRPKCL</sequence>
<organism evidence="1">
    <name type="scientific">Daucus carota subsp. sativus</name>
    <name type="common">Carrot</name>
    <dbReference type="NCBI Taxonomy" id="79200"/>
    <lineage>
        <taxon>Eukaryota</taxon>
        <taxon>Viridiplantae</taxon>
        <taxon>Streptophyta</taxon>
        <taxon>Embryophyta</taxon>
        <taxon>Tracheophyta</taxon>
        <taxon>Spermatophyta</taxon>
        <taxon>Magnoliopsida</taxon>
        <taxon>eudicotyledons</taxon>
        <taxon>Gunneridae</taxon>
        <taxon>Pentapetalae</taxon>
        <taxon>asterids</taxon>
        <taxon>campanulids</taxon>
        <taxon>Apiales</taxon>
        <taxon>Apiaceae</taxon>
        <taxon>Apioideae</taxon>
        <taxon>Scandiceae</taxon>
        <taxon>Daucinae</taxon>
        <taxon>Daucus</taxon>
        <taxon>Daucus sect. Daucus</taxon>
    </lineage>
</organism>
<dbReference type="AlphaFoldDB" id="A0A165WNN4"/>
<reference evidence="2" key="2">
    <citation type="submission" date="2022-03" db="EMBL/GenBank/DDBJ databases">
        <title>Draft title - Genomic analysis of global carrot germplasm unveils the trajectory of domestication and the origin of high carotenoid orange carrot.</title>
        <authorList>
            <person name="Iorizzo M."/>
            <person name="Ellison S."/>
            <person name="Senalik D."/>
            <person name="Macko-Podgorni A."/>
            <person name="Grzebelus D."/>
            <person name="Bostan H."/>
            <person name="Rolling W."/>
            <person name="Curaba J."/>
            <person name="Simon P."/>
        </authorList>
    </citation>
    <scope>NUCLEOTIDE SEQUENCE</scope>
    <source>
        <tissue evidence="2">Leaf</tissue>
    </source>
</reference>
<dbReference type="SUPFAM" id="SSF57889">
    <property type="entry name" value="Cysteine-rich domain"/>
    <property type="match status" value="1"/>
</dbReference>
<dbReference type="EMBL" id="LNRQ01000004">
    <property type="protein sequence ID" value="KZM97544.1"/>
    <property type="molecule type" value="Genomic_DNA"/>
</dbReference>
<protein>
    <recommendedName>
        <fullName evidence="4">DC1 domain-containing protein</fullName>
    </recommendedName>
</protein>
<name>A0A165WNN4_DAUCS</name>
<accession>A0A165WNN4</accession>
<keyword evidence="3" id="KW-1185">Reference proteome</keyword>
<dbReference type="Proteomes" id="UP000077755">
    <property type="component" value="Chromosome 4"/>
</dbReference>
<evidence type="ECO:0000313" key="3">
    <source>
        <dbReference type="Proteomes" id="UP000077755"/>
    </source>
</evidence>
<reference evidence="1" key="1">
    <citation type="journal article" date="2016" name="Nat. Genet.">
        <title>A high-quality carrot genome assembly provides new insights into carotenoid accumulation and asterid genome evolution.</title>
        <authorList>
            <person name="Iorizzo M."/>
            <person name="Ellison S."/>
            <person name="Senalik D."/>
            <person name="Zeng P."/>
            <person name="Satapoomin P."/>
            <person name="Huang J."/>
            <person name="Bowman M."/>
            <person name="Iovene M."/>
            <person name="Sanseverino W."/>
            <person name="Cavagnaro P."/>
            <person name="Yildiz M."/>
            <person name="Macko-Podgorni A."/>
            <person name="Moranska E."/>
            <person name="Grzebelus E."/>
            <person name="Grzebelus D."/>
            <person name="Ashrafi H."/>
            <person name="Zheng Z."/>
            <person name="Cheng S."/>
            <person name="Spooner D."/>
            <person name="Van Deynze A."/>
            <person name="Simon P."/>
        </authorList>
    </citation>
    <scope>NUCLEOTIDE SEQUENCE [LARGE SCALE GENOMIC DNA]</scope>
    <source>
        <tissue evidence="1">Leaf</tissue>
    </source>
</reference>
<dbReference type="EMBL" id="CP093346">
    <property type="protein sequence ID" value="WOG96380.1"/>
    <property type="molecule type" value="Genomic_DNA"/>
</dbReference>
<evidence type="ECO:0000313" key="2">
    <source>
        <dbReference type="EMBL" id="WOG96380.1"/>
    </source>
</evidence>
<dbReference type="STRING" id="79200.A0A165WNN4"/>
<dbReference type="PANTHER" id="PTHR46477:SF15">
    <property type="entry name" value="CYSTEINE_HISTIDINE-RICH C1 DOMAIN PROTEIN"/>
    <property type="match status" value="1"/>
</dbReference>
<gene>
    <name evidence="1" type="ORF">DCAR_015094</name>
    <name evidence="2" type="ORF">DCAR_0415715</name>
</gene>
<dbReference type="Gramene" id="KZM97544">
    <property type="protein sequence ID" value="KZM97544"/>
    <property type="gene ID" value="DCAR_015094"/>
</dbReference>
<dbReference type="PANTHER" id="PTHR46477">
    <property type="entry name" value="CYSTEINE/HISTIDINE-RICH C1 DOMAIN FAMILY PROTEIN"/>
    <property type="match status" value="1"/>
</dbReference>